<gene>
    <name evidence="2" type="ORF">AYI70_g9203</name>
</gene>
<organism evidence="2 3">
    <name type="scientific">Smittium culicis</name>
    <dbReference type="NCBI Taxonomy" id="133412"/>
    <lineage>
        <taxon>Eukaryota</taxon>
        <taxon>Fungi</taxon>
        <taxon>Fungi incertae sedis</taxon>
        <taxon>Zoopagomycota</taxon>
        <taxon>Kickxellomycotina</taxon>
        <taxon>Harpellomycetes</taxon>
        <taxon>Harpellales</taxon>
        <taxon>Legeriomycetaceae</taxon>
        <taxon>Smittium</taxon>
    </lineage>
</organism>
<keyword evidence="3" id="KW-1185">Reference proteome</keyword>
<proteinExistence type="predicted"/>
<dbReference type="OrthoDB" id="5693463at2759"/>
<evidence type="ECO:0000256" key="1">
    <source>
        <dbReference type="SAM" id="MobiDB-lite"/>
    </source>
</evidence>
<comment type="caution">
    <text evidence="2">The sequence shown here is derived from an EMBL/GenBank/DDBJ whole genome shotgun (WGS) entry which is preliminary data.</text>
</comment>
<feature type="compositionally biased region" description="Polar residues" evidence="1">
    <location>
        <begin position="14"/>
        <end position="23"/>
    </location>
</feature>
<feature type="compositionally biased region" description="Basic and acidic residues" evidence="1">
    <location>
        <begin position="24"/>
        <end position="46"/>
    </location>
</feature>
<dbReference type="AlphaFoldDB" id="A0A1R1XCE9"/>
<feature type="compositionally biased region" description="Polar residues" evidence="1">
    <location>
        <begin position="85"/>
        <end position="99"/>
    </location>
</feature>
<feature type="region of interest" description="Disordered" evidence="1">
    <location>
        <begin position="1"/>
        <end position="110"/>
    </location>
</feature>
<evidence type="ECO:0000313" key="2">
    <source>
        <dbReference type="EMBL" id="OMJ12312.1"/>
    </source>
</evidence>
<feature type="compositionally biased region" description="Low complexity" evidence="1">
    <location>
        <begin position="335"/>
        <end position="367"/>
    </location>
</feature>
<feature type="region of interest" description="Disordered" evidence="1">
    <location>
        <begin position="144"/>
        <end position="188"/>
    </location>
</feature>
<feature type="region of interest" description="Disordered" evidence="1">
    <location>
        <begin position="548"/>
        <end position="571"/>
    </location>
</feature>
<reference evidence="2 3" key="1">
    <citation type="submission" date="2017-01" db="EMBL/GenBank/DDBJ databases">
        <authorList>
            <person name="Mah S.A."/>
            <person name="Swanson W.J."/>
            <person name="Moy G.W."/>
            <person name="Vacquier V.D."/>
        </authorList>
    </citation>
    <scope>NUCLEOTIDE SEQUENCE [LARGE SCALE GENOMIC DNA]</scope>
    <source>
        <strain evidence="2 3">GSMNP</strain>
    </source>
</reference>
<feature type="compositionally biased region" description="Basic and acidic residues" evidence="1">
    <location>
        <begin position="459"/>
        <end position="489"/>
    </location>
</feature>
<feature type="region of interest" description="Disordered" evidence="1">
    <location>
        <begin position="333"/>
        <end position="367"/>
    </location>
</feature>
<accession>A0A1R1XCE9</accession>
<dbReference type="EMBL" id="LSSN01004030">
    <property type="protein sequence ID" value="OMJ12312.1"/>
    <property type="molecule type" value="Genomic_DNA"/>
</dbReference>
<name>A0A1R1XCE9_9FUNG</name>
<feature type="compositionally biased region" description="Low complexity" evidence="1">
    <location>
        <begin position="72"/>
        <end position="84"/>
    </location>
</feature>
<protein>
    <submittedName>
        <fullName evidence="2">Uncharacterized protein</fullName>
    </submittedName>
</protein>
<dbReference type="Proteomes" id="UP000187283">
    <property type="component" value="Unassembled WGS sequence"/>
</dbReference>
<feature type="compositionally biased region" description="Polar residues" evidence="1">
    <location>
        <begin position="146"/>
        <end position="175"/>
    </location>
</feature>
<evidence type="ECO:0000313" key="3">
    <source>
        <dbReference type="Proteomes" id="UP000187283"/>
    </source>
</evidence>
<sequence>MSINPEDDEFRRSPLTSSRNVNNEPKKLFDHVEGQMKLLSDIKDNSLKSPSSRSRGSNRRDRSNNPAKYETSRSNNSSSRYNNNTRIDSSRNADNSNSKTSKHRSRLDASIYSNKSSSDYSTIDRAEIRPFESFSRSGQALLATRSPVNKSMTHDSTQSRSKSQNLQSFTTNTTSESRERLPSSSNRAKTIDLNAGINTMKRCFTLIKPDGGLMTDKLIPFSNEYTNCHLVVSNLGRSSVGKSLILNLMIDANCIKDQKANDKNSISHTKTENKSNSINSTLETSTIVLDQPVFKINSSNGTSSNAVGIFIDPVSGLIYLDFPPILSDQNKSPTSALNSNLHSKNSLNKSYNKNKSNKSSIDSKSNKSTKNIFDKFDLQSTISNFMWSDLITVVVSYDPSNPLEVDYEVLNLLIAAKKHFFEIAKNSRLNSYISLPKLIVLFNDSNLTYAQQPNTTKSSEPKEGISKNKDKHDRARNDSSPEDSSNLKRSTDIFNSSPLFKNIFLNFSIDAKVPAIVSELRKAGFVVEGYFFIPNFFSKYQADTETLTKNESPSPVRYPKPSLSASPPSDNTGFIAPKSMNVGISSNAHMQNMDLNFHSNLSSFWLNLSSNIDTFNQSDSIDERIVYTTRMRSKLIDSWSSISGNNVSDTKPARTSSCDRSGAFAGSKLSLYDFKESIYQLRVFINSSKKKSKSVISDYFDANGSGNDGSGDAKLETLGALDKPTAEHNLQPSAFYNGGASVNNGPHFAGKNSAAISGNDDSLGSDTESSGAHEVYELSLSGWIDLVTSTWDSVKTYINNI</sequence>
<feature type="region of interest" description="Disordered" evidence="1">
    <location>
        <begin position="451"/>
        <end position="489"/>
    </location>
</feature>